<feature type="transmembrane region" description="Helical" evidence="1">
    <location>
        <begin position="63"/>
        <end position="84"/>
    </location>
</feature>
<feature type="domain" description="PPM-type phosphatase" evidence="2">
    <location>
        <begin position="283"/>
        <end position="538"/>
    </location>
</feature>
<protein>
    <recommendedName>
        <fullName evidence="2">PPM-type phosphatase domain-containing protein</fullName>
    </recommendedName>
</protein>
<name>A0A402A646_9CHLR</name>
<dbReference type="GO" id="GO:0004722">
    <property type="term" value="F:protein serine/threonine phosphatase activity"/>
    <property type="evidence" value="ECO:0007669"/>
    <property type="project" value="InterPro"/>
</dbReference>
<keyword evidence="4" id="KW-1185">Reference proteome</keyword>
<dbReference type="Proteomes" id="UP000287352">
    <property type="component" value="Unassembled WGS sequence"/>
</dbReference>
<dbReference type="SMART" id="SM00332">
    <property type="entry name" value="PP2Cc"/>
    <property type="match status" value="1"/>
</dbReference>
<keyword evidence="1" id="KW-1133">Transmembrane helix</keyword>
<dbReference type="SUPFAM" id="SSF81606">
    <property type="entry name" value="PP2C-like"/>
    <property type="match status" value="1"/>
</dbReference>
<reference evidence="4" key="1">
    <citation type="submission" date="2018-12" db="EMBL/GenBank/DDBJ databases">
        <title>Tengunoibacter tsumagoiensis gen. nov., sp. nov., Dictyobacter kobayashii sp. nov., D. alpinus sp. nov., and D. joshuensis sp. nov. and description of Dictyobacteraceae fam. nov. within the order Ktedonobacterales isolated from Tengu-no-mugimeshi.</title>
        <authorList>
            <person name="Wang C.M."/>
            <person name="Zheng Y."/>
            <person name="Sakai Y."/>
            <person name="Toyoda A."/>
            <person name="Minakuchi Y."/>
            <person name="Abe K."/>
            <person name="Yokota A."/>
            <person name="Yabe S."/>
        </authorList>
    </citation>
    <scope>NUCLEOTIDE SEQUENCE [LARGE SCALE GENOMIC DNA]</scope>
    <source>
        <strain evidence="4">Uno3</strain>
    </source>
</reference>
<accession>A0A402A646</accession>
<organism evidence="3 4">
    <name type="scientific">Tengunoibacter tsumagoiensis</name>
    <dbReference type="NCBI Taxonomy" id="2014871"/>
    <lineage>
        <taxon>Bacteria</taxon>
        <taxon>Bacillati</taxon>
        <taxon>Chloroflexota</taxon>
        <taxon>Ktedonobacteria</taxon>
        <taxon>Ktedonobacterales</taxon>
        <taxon>Dictyobacteraceae</taxon>
        <taxon>Tengunoibacter</taxon>
    </lineage>
</organism>
<feature type="transmembrane region" description="Helical" evidence="1">
    <location>
        <begin position="12"/>
        <end position="33"/>
    </location>
</feature>
<dbReference type="OrthoDB" id="152713at2"/>
<keyword evidence="1" id="KW-0472">Membrane</keyword>
<dbReference type="InterPro" id="IPR036457">
    <property type="entry name" value="PPM-type-like_dom_sf"/>
</dbReference>
<evidence type="ECO:0000256" key="1">
    <source>
        <dbReference type="SAM" id="Phobius"/>
    </source>
</evidence>
<evidence type="ECO:0000259" key="2">
    <source>
        <dbReference type="PROSITE" id="PS51746"/>
    </source>
</evidence>
<comment type="caution">
    <text evidence="3">The sequence shown here is derived from an EMBL/GenBank/DDBJ whole genome shotgun (WGS) entry which is preliminary data.</text>
</comment>
<dbReference type="SMART" id="SM00331">
    <property type="entry name" value="PP2C_SIG"/>
    <property type="match status" value="1"/>
</dbReference>
<dbReference type="InterPro" id="IPR015655">
    <property type="entry name" value="PP2C"/>
</dbReference>
<proteinExistence type="predicted"/>
<keyword evidence="1" id="KW-0812">Transmembrane</keyword>
<dbReference type="PROSITE" id="PS51746">
    <property type="entry name" value="PPM_2"/>
    <property type="match status" value="1"/>
</dbReference>
<dbReference type="Gene3D" id="3.60.40.10">
    <property type="entry name" value="PPM-type phosphatase domain"/>
    <property type="match status" value="1"/>
</dbReference>
<dbReference type="PANTHER" id="PTHR47992">
    <property type="entry name" value="PROTEIN PHOSPHATASE"/>
    <property type="match status" value="1"/>
</dbReference>
<dbReference type="EMBL" id="BIFR01000002">
    <property type="protein sequence ID" value="GCE14602.1"/>
    <property type="molecule type" value="Genomic_DNA"/>
</dbReference>
<gene>
    <name evidence="3" type="ORF">KTT_44610</name>
</gene>
<evidence type="ECO:0000313" key="3">
    <source>
        <dbReference type="EMBL" id="GCE14602.1"/>
    </source>
</evidence>
<dbReference type="CDD" id="cd00143">
    <property type="entry name" value="PP2Cc"/>
    <property type="match status" value="1"/>
</dbReference>
<sequence length="543" mass="59888">MENIKAVYAEYGWARVFALIGLLLCGLLLYGLSGGMPPWAWRFLWQILPQISTLMASQSLSLLGLLLLSISLLILWAVLLILVWRVSMHCWQFFYERQHFQFDLEEAERMADANVEAQQRAELQNQMQASLAANRPVPQAPQQTAQRHATENLNFAATGGYAASQASHAVGGMRIYAGPSTSDLGSVNWQPPERPTRVLPAPSSQQTIEEINQSKLMRKQLRLVSNPAREKQPYEPVAAIANQTEDLEDMPTLPGLNEKHDTHPHARLERIRPDATALRLVVGIGLDPGIVRRNSPNEDNLFAIQGVRMTDRGPMPAGLFVVADGMGGHANGREASRSAIHSISDVIVPALLRDVSGRGSEEEEHIFADMLKDGVHRANLAIYRRNRDLPQMMGTTVTSALIVDNTAYVVNVGDSRTYLYRASEGLQQVTRDHSVVARLVESGAILPDDIYTHPQRNQIYRCLGEHASVEIDSFIVHLKPDDILILCSDGLWEMVRDGAIEKIVASAAHNPSQISSILVHAALSRGGVDNISVVVVGIVETED</sequence>
<dbReference type="InterPro" id="IPR001932">
    <property type="entry name" value="PPM-type_phosphatase-like_dom"/>
</dbReference>
<dbReference type="RefSeq" id="WP_126582157.1">
    <property type="nucleotide sequence ID" value="NZ_BIFR01000002.1"/>
</dbReference>
<evidence type="ECO:0000313" key="4">
    <source>
        <dbReference type="Proteomes" id="UP000287352"/>
    </source>
</evidence>
<dbReference type="AlphaFoldDB" id="A0A402A646"/>
<dbReference type="Pfam" id="PF13672">
    <property type="entry name" value="PP2C_2"/>
    <property type="match status" value="1"/>
</dbReference>